<dbReference type="AlphaFoldDB" id="A0AAR2KHD3"/>
<feature type="transmembrane region" description="Helical" evidence="5">
    <location>
        <begin position="116"/>
        <end position="143"/>
    </location>
</feature>
<dbReference type="PROSITE" id="PS50262">
    <property type="entry name" value="G_PROTEIN_RECEP_F1_2"/>
    <property type="match status" value="1"/>
</dbReference>
<reference evidence="7" key="2">
    <citation type="submission" date="2025-08" db="UniProtKB">
        <authorList>
            <consortium name="Ensembl"/>
        </authorList>
    </citation>
    <scope>IDENTIFICATION</scope>
</reference>
<dbReference type="GeneTree" id="ENSGT01030000235043"/>
<dbReference type="GO" id="GO:0005549">
    <property type="term" value="F:odorant binding"/>
    <property type="evidence" value="ECO:0007669"/>
    <property type="project" value="TreeGrafter"/>
</dbReference>
<reference evidence="7 8" key="1">
    <citation type="submission" date="2020-10" db="EMBL/GenBank/DDBJ databases">
        <title>Pygocentrus nattereri (red-bellied piranha) genome, fPygNat1, primary haplotype.</title>
        <authorList>
            <person name="Myers G."/>
            <person name="Meyer A."/>
            <person name="Karagic N."/>
            <person name="Pippel M."/>
            <person name="Winkler S."/>
            <person name="Tracey A."/>
            <person name="Wood J."/>
            <person name="Formenti G."/>
            <person name="Howe K."/>
            <person name="Fedrigo O."/>
            <person name="Jarvis E.D."/>
        </authorList>
    </citation>
    <scope>NUCLEOTIDE SEQUENCE [LARGE SCALE GENOMIC DNA]</scope>
</reference>
<dbReference type="PANTHER" id="PTHR26451">
    <property type="entry name" value="G_PROTEIN_RECEP_F1_2 DOMAIN-CONTAINING PROTEIN"/>
    <property type="match status" value="1"/>
</dbReference>
<dbReference type="InterPro" id="IPR052921">
    <property type="entry name" value="GPCR1_Superfamily_Member"/>
</dbReference>
<dbReference type="CDD" id="cd00637">
    <property type="entry name" value="7tm_classA_rhodopsin-like"/>
    <property type="match status" value="1"/>
</dbReference>
<feature type="transmembrane region" description="Helical" evidence="5">
    <location>
        <begin position="292"/>
        <end position="314"/>
    </location>
</feature>
<evidence type="ECO:0000259" key="6">
    <source>
        <dbReference type="PROSITE" id="PS50262"/>
    </source>
</evidence>
<feature type="transmembrane region" description="Helical" evidence="5">
    <location>
        <begin position="258"/>
        <end position="280"/>
    </location>
</feature>
<proteinExistence type="predicted"/>
<comment type="subcellular location">
    <subcellularLocation>
        <location evidence="1">Membrane</location>
    </subcellularLocation>
</comment>
<dbReference type="Gene3D" id="1.20.1070.10">
    <property type="entry name" value="Rhodopsin 7-helix transmembrane proteins"/>
    <property type="match status" value="1"/>
</dbReference>
<dbReference type="Ensembl" id="ENSPNAT00000043687.1">
    <property type="protein sequence ID" value="ENSPNAP00000063733.1"/>
    <property type="gene ID" value="ENSPNAG00000031697.1"/>
</dbReference>
<feature type="transmembrane region" description="Helical" evidence="5">
    <location>
        <begin position="164"/>
        <end position="186"/>
    </location>
</feature>
<accession>A0AAR2KHD3</accession>
<dbReference type="GO" id="GO:0004930">
    <property type="term" value="F:G protein-coupled receptor activity"/>
    <property type="evidence" value="ECO:0007669"/>
    <property type="project" value="InterPro"/>
</dbReference>
<keyword evidence="2 5" id="KW-0812">Transmembrane</keyword>
<dbReference type="PANTHER" id="PTHR26451:SF1002">
    <property type="entry name" value="G-PROTEIN COUPLED RECEPTOR 148-RELATED"/>
    <property type="match status" value="1"/>
</dbReference>
<feature type="transmembrane region" description="Helical" evidence="5">
    <location>
        <begin position="50"/>
        <end position="73"/>
    </location>
</feature>
<keyword evidence="8" id="KW-1185">Reference proteome</keyword>
<evidence type="ECO:0000256" key="1">
    <source>
        <dbReference type="ARBA" id="ARBA00004370"/>
    </source>
</evidence>
<dbReference type="Pfam" id="PF00001">
    <property type="entry name" value="7tm_1"/>
    <property type="match status" value="1"/>
</dbReference>
<dbReference type="GO" id="GO:0016020">
    <property type="term" value="C:membrane"/>
    <property type="evidence" value="ECO:0007669"/>
    <property type="project" value="UniProtKB-SubCell"/>
</dbReference>
<evidence type="ECO:0000256" key="2">
    <source>
        <dbReference type="ARBA" id="ARBA00022692"/>
    </source>
</evidence>
<evidence type="ECO:0000313" key="7">
    <source>
        <dbReference type="Ensembl" id="ENSPNAP00000063733.1"/>
    </source>
</evidence>
<feature type="transmembrane region" description="Helical" evidence="5">
    <location>
        <begin position="85"/>
        <end position="104"/>
    </location>
</feature>
<dbReference type="GO" id="GO:0004984">
    <property type="term" value="F:olfactory receptor activity"/>
    <property type="evidence" value="ECO:0007669"/>
    <property type="project" value="TreeGrafter"/>
</dbReference>
<evidence type="ECO:0000256" key="4">
    <source>
        <dbReference type="ARBA" id="ARBA00023136"/>
    </source>
</evidence>
<protein>
    <recommendedName>
        <fullName evidence="6">G-protein coupled receptors family 1 profile domain-containing protein</fullName>
    </recommendedName>
</protein>
<dbReference type="InterPro" id="IPR017452">
    <property type="entry name" value="GPCR_Rhodpsn_7TM"/>
</dbReference>
<dbReference type="Proteomes" id="UP001501920">
    <property type="component" value="Chromosome 19"/>
</dbReference>
<dbReference type="SUPFAM" id="SSF81321">
    <property type="entry name" value="Family A G protein-coupled receptor-like"/>
    <property type="match status" value="1"/>
</dbReference>
<evidence type="ECO:0000313" key="8">
    <source>
        <dbReference type="Proteomes" id="UP001501920"/>
    </source>
</evidence>
<feature type="transmembrane region" description="Helical" evidence="5">
    <location>
        <begin position="217"/>
        <end position="237"/>
    </location>
</feature>
<name>A0AAR2KHD3_PYGNA</name>
<keyword evidence="3 5" id="KW-1133">Transmembrane helix</keyword>
<dbReference type="InterPro" id="IPR000276">
    <property type="entry name" value="GPCR_Rhodpsn"/>
</dbReference>
<feature type="domain" description="G-protein coupled receptors family 1 profile" evidence="6">
    <location>
        <begin position="65"/>
        <end position="314"/>
    </location>
</feature>
<organism evidence="7 8">
    <name type="scientific">Pygocentrus nattereri</name>
    <name type="common">Red-bellied piranha</name>
    <dbReference type="NCBI Taxonomy" id="42514"/>
    <lineage>
        <taxon>Eukaryota</taxon>
        <taxon>Metazoa</taxon>
        <taxon>Chordata</taxon>
        <taxon>Craniata</taxon>
        <taxon>Vertebrata</taxon>
        <taxon>Euteleostomi</taxon>
        <taxon>Actinopterygii</taxon>
        <taxon>Neopterygii</taxon>
        <taxon>Teleostei</taxon>
        <taxon>Ostariophysi</taxon>
        <taxon>Characiformes</taxon>
        <taxon>Characoidei</taxon>
        <taxon>Pygocentrus</taxon>
    </lineage>
</organism>
<evidence type="ECO:0000256" key="3">
    <source>
        <dbReference type="ARBA" id="ARBA00022989"/>
    </source>
</evidence>
<evidence type="ECO:0000256" key="5">
    <source>
        <dbReference type="SAM" id="Phobius"/>
    </source>
</evidence>
<sequence>SLRDGSFSHSGTHPWPYKYVSLMTWFPSFPHISLTSMEWHNMMQSKRLDFFLIPATVFTTVTLLIDPLLLFCILRNQSFRQETRYLLLANTLLSDALFLVFNLANLSSNAANLEMHFTVCEVITVTTMTTYCSSVLTVTLMVIDTFLAVRWPLRYNQILPPSRAIKLIGFVWAVAALYPLILLVVMEVSEKGIPQRLKVCVVLITLGSLGNNVKVPLYIYINSWVIVCMVLIFYCYIRLYTITKSSGIWSSRYSRARLTLLAHALMLLMYFVPGLIYTAQLGLFDKNVTFKVWLNTVNLSVLMLLPRACAPYLYGLRYRSLLDFFGLNKPRAITPIT</sequence>
<reference evidence="7" key="3">
    <citation type="submission" date="2025-09" db="UniProtKB">
        <authorList>
            <consortium name="Ensembl"/>
        </authorList>
    </citation>
    <scope>IDENTIFICATION</scope>
</reference>
<keyword evidence="4 5" id="KW-0472">Membrane</keyword>